<evidence type="ECO:0000256" key="7">
    <source>
        <dbReference type="RuleBase" id="RU004326"/>
    </source>
</evidence>
<dbReference type="Proteomes" id="UP000326170">
    <property type="component" value="Chromosome"/>
</dbReference>
<dbReference type="Gene3D" id="3.40.120.10">
    <property type="entry name" value="Alpha-D-Glucose-1,6-Bisphosphate, subunit A, domain 3"/>
    <property type="match status" value="3"/>
</dbReference>
<dbReference type="RefSeq" id="WP_152939879.1">
    <property type="nucleotide sequence ID" value="NZ_CP045488.1"/>
</dbReference>
<dbReference type="Gene3D" id="3.30.310.50">
    <property type="entry name" value="Alpha-D-phosphohexomutase, C-terminal domain"/>
    <property type="match status" value="1"/>
</dbReference>
<keyword evidence="4 7" id="KW-0479">Metal-binding</keyword>
<comment type="similarity">
    <text evidence="2 7">Belongs to the phosphohexose mutase family.</text>
</comment>
<evidence type="ECO:0000259" key="10">
    <source>
        <dbReference type="Pfam" id="PF02879"/>
    </source>
</evidence>
<dbReference type="GeneID" id="42300605"/>
<evidence type="ECO:0000256" key="5">
    <source>
        <dbReference type="ARBA" id="ARBA00022842"/>
    </source>
</evidence>
<dbReference type="InterPro" id="IPR005846">
    <property type="entry name" value="A-D-PHexomutase_a/b/a-III"/>
</dbReference>
<keyword evidence="6" id="KW-0413">Isomerase</keyword>
<feature type="domain" description="Alpha-D-phosphohexomutase alpha/beta/alpha" evidence="11">
    <location>
        <begin position="266"/>
        <end position="367"/>
    </location>
</feature>
<dbReference type="Pfam" id="PF02878">
    <property type="entry name" value="PGM_PMM_I"/>
    <property type="match status" value="1"/>
</dbReference>
<organism evidence="12 13">
    <name type="scientific">Natronorubrum aibiense</name>
    <dbReference type="NCBI Taxonomy" id="348826"/>
    <lineage>
        <taxon>Archaea</taxon>
        <taxon>Methanobacteriati</taxon>
        <taxon>Methanobacteriota</taxon>
        <taxon>Stenosarchaea group</taxon>
        <taxon>Halobacteria</taxon>
        <taxon>Halobacteriales</taxon>
        <taxon>Natrialbaceae</taxon>
        <taxon>Natronorubrum</taxon>
    </lineage>
</organism>
<dbReference type="Pfam" id="PF02880">
    <property type="entry name" value="PGM_PMM_III"/>
    <property type="match status" value="1"/>
</dbReference>
<evidence type="ECO:0000259" key="9">
    <source>
        <dbReference type="Pfam" id="PF02878"/>
    </source>
</evidence>
<evidence type="ECO:0000256" key="3">
    <source>
        <dbReference type="ARBA" id="ARBA00022553"/>
    </source>
</evidence>
<sequence>METISFGTDGWRATLEEFTTPRVRMVGQAVATYLRDEGLEGAVVVGYDARETSRGFAEELARTLCANGFDVVMPERDRPTPLVAHAIVERELVGGLAITASHNPPEYNGVKFIPSDGAPALPEVTDAIADRLAEPDPLPEADHGTVSEVDLASPHADAVFELITDVTGSADLSAAKLTVAYDAMHGSGRGTTDAALERAGVSLECLRCERDPTFGGGAPEPAPENLETLIDLVTDDGTEPTLGIANDGDADRIAIVTPERGYLDENLFFAALYDYLLEDESGSVVRTVSTTYLIDRIAEAHGETVREVPVGFKWVAQAMAEGDALVGGEESGGFTVRGHVREKDGVLMAVLAAAMHAEEPIDERVDRLLADHGTVVQNKISVACPDHEKARVLSDLEDEIPETVAGTDVEGVNTADGFKLQLADGSWLLIRPSGTEPVLRVYAEAKDEQRVGALLEAGEALLEPLI</sequence>
<accession>A0A5P9P275</accession>
<evidence type="ECO:0000313" key="13">
    <source>
        <dbReference type="Proteomes" id="UP000326170"/>
    </source>
</evidence>
<dbReference type="InterPro" id="IPR005844">
    <property type="entry name" value="A-D-PHexomutase_a/b/a-I"/>
</dbReference>
<dbReference type="GO" id="GO:0008973">
    <property type="term" value="F:phosphopentomutase activity"/>
    <property type="evidence" value="ECO:0007669"/>
    <property type="project" value="TreeGrafter"/>
</dbReference>
<comment type="cofactor">
    <cofactor evidence="1">
        <name>Mg(2+)</name>
        <dbReference type="ChEBI" id="CHEBI:18420"/>
    </cofactor>
</comment>
<evidence type="ECO:0000259" key="11">
    <source>
        <dbReference type="Pfam" id="PF02880"/>
    </source>
</evidence>
<keyword evidence="5 7" id="KW-0460">Magnesium</keyword>
<dbReference type="GO" id="GO:0005975">
    <property type="term" value="P:carbohydrate metabolic process"/>
    <property type="evidence" value="ECO:0007669"/>
    <property type="project" value="InterPro"/>
</dbReference>
<dbReference type="PROSITE" id="PS00710">
    <property type="entry name" value="PGM_PMM"/>
    <property type="match status" value="1"/>
</dbReference>
<evidence type="ECO:0000256" key="4">
    <source>
        <dbReference type="ARBA" id="ARBA00022723"/>
    </source>
</evidence>
<dbReference type="PANTHER" id="PTHR45745:SF1">
    <property type="entry name" value="PHOSPHOGLUCOMUTASE 2B-RELATED"/>
    <property type="match status" value="1"/>
</dbReference>
<dbReference type="GO" id="GO:0000287">
    <property type="term" value="F:magnesium ion binding"/>
    <property type="evidence" value="ECO:0007669"/>
    <property type="project" value="InterPro"/>
</dbReference>
<dbReference type="OrthoDB" id="10363at2157"/>
<evidence type="ECO:0000256" key="2">
    <source>
        <dbReference type="ARBA" id="ARBA00010231"/>
    </source>
</evidence>
<dbReference type="InterPro" id="IPR016055">
    <property type="entry name" value="A-D-PHexomutase_a/b/a-I/II/III"/>
</dbReference>
<dbReference type="AlphaFoldDB" id="A0A5P9P275"/>
<reference evidence="12 13" key="1">
    <citation type="journal article" date="2007" name="Int. J. Syst. Evol. Microbiol.">
        <title>Natronorubrum sulfidifaciens sp. nov., an extremely haloalkaliphilic archaeon isolated from Aiding salt lake in Xin-Jiang, China.</title>
        <authorList>
            <person name="Cui H.L."/>
            <person name="Tohty D."/>
            <person name="Liu H.C."/>
            <person name="Liu S.J."/>
            <person name="Oren A."/>
            <person name="Zhou P.J."/>
        </authorList>
    </citation>
    <scope>NUCLEOTIDE SEQUENCE [LARGE SCALE GENOMIC DNA]</scope>
    <source>
        <strain evidence="12 13">7-3</strain>
    </source>
</reference>
<dbReference type="InterPro" id="IPR005841">
    <property type="entry name" value="Alpha-D-phosphohexomutase_SF"/>
</dbReference>
<dbReference type="SUPFAM" id="SSF55957">
    <property type="entry name" value="Phosphoglucomutase, C-terminal domain"/>
    <property type="match status" value="1"/>
</dbReference>
<dbReference type="InterPro" id="IPR005843">
    <property type="entry name" value="A-D-PHexomutase_C"/>
</dbReference>
<evidence type="ECO:0000256" key="1">
    <source>
        <dbReference type="ARBA" id="ARBA00001946"/>
    </source>
</evidence>
<dbReference type="EMBL" id="CP045488">
    <property type="protein sequence ID" value="QFU82136.1"/>
    <property type="molecule type" value="Genomic_DNA"/>
</dbReference>
<dbReference type="PRINTS" id="PR00509">
    <property type="entry name" value="PGMPMM"/>
</dbReference>
<keyword evidence="3" id="KW-0597">Phosphoprotein</keyword>
<evidence type="ECO:0000259" key="8">
    <source>
        <dbReference type="Pfam" id="PF00408"/>
    </source>
</evidence>
<dbReference type="CDD" id="cd05800">
    <property type="entry name" value="PGM_like2"/>
    <property type="match status" value="1"/>
</dbReference>
<evidence type="ECO:0000313" key="12">
    <source>
        <dbReference type="EMBL" id="QFU82136.1"/>
    </source>
</evidence>
<protein>
    <submittedName>
        <fullName evidence="12">Phosphoglucomutase/phosphomannomutase family protein</fullName>
    </submittedName>
</protein>
<name>A0A5P9P275_9EURY</name>
<gene>
    <name evidence="12" type="ORF">GCU68_06120</name>
</gene>
<dbReference type="InterPro" id="IPR036900">
    <property type="entry name" value="A-D-PHexomutase_C_sf"/>
</dbReference>
<dbReference type="Pfam" id="PF02879">
    <property type="entry name" value="PGM_PMM_II"/>
    <property type="match status" value="1"/>
</dbReference>
<dbReference type="Pfam" id="PF00408">
    <property type="entry name" value="PGM_PMM_IV"/>
    <property type="match status" value="1"/>
</dbReference>
<dbReference type="GO" id="GO:0006166">
    <property type="term" value="P:purine ribonucleoside salvage"/>
    <property type="evidence" value="ECO:0007669"/>
    <property type="project" value="TreeGrafter"/>
</dbReference>
<feature type="domain" description="Alpha-D-phosphohexomutase alpha/beta/alpha" evidence="10">
    <location>
        <begin position="166"/>
        <end position="258"/>
    </location>
</feature>
<feature type="domain" description="Alpha-D-phosphohexomutase alpha/beta/alpha" evidence="9">
    <location>
        <begin position="5"/>
        <end position="134"/>
    </location>
</feature>
<dbReference type="SUPFAM" id="SSF53738">
    <property type="entry name" value="Phosphoglucomutase, first 3 domains"/>
    <property type="match status" value="3"/>
</dbReference>
<dbReference type="KEGG" id="nas:GCU68_06120"/>
<keyword evidence="13" id="KW-1185">Reference proteome</keyword>
<dbReference type="InterPro" id="IPR005845">
    <property type="entry name" value="A-D-PHexomutase_a/b/a-II"/>
</dbReference>
<evidence type="ECO:0000256" key="6">
    <source>
        <dbReference type="ARBA" id="ARBA00023235"/>
    </source>
</evidence>
<feature type="domain" description="Alpha-D-phosphohexomutase C-terminal" evidence="8">
    <location>
        <begin position="399"/>
        <end position="456"/>
    </location>
</feature>
<proteinExistence type="inferred from homology"/>
<dbReference type="InterPro" id="IPR016066">
    <property type="entry name" value="A-D-PHexomutase_CS"/>
</dbReference>
<dbReference type="PANTHER" id="PTHR45745">
    <property type="entry name" value="PHOSPHOMANNOMUTASE 45A"/>
    <property type="match status" value="1"/>
</dbReference>